<accession>A0A830BPV5</accession>
<dbReference type="AlphaFoldDB" id="A0A830BPV5"/>
<feature type="non-terminal residue" evidence="1">
    <location>
        <position position="1"/>
    </location>
</feature>
<keyword evidence="1" id="KW-0675">Receptor</keyword>
<organism evidence="1 2">
    <name type="scientific">Phtheirospermum japonicum</name>
    <dbReference type="NCBI Taxonomy" id="374723"/>
    <lineage>
        <taxon>Eukaryota</taxon>
        <taxon>Viridiplantae</taxon>
        <taxon>Streptophyta</taxon>
        <taxon>Embryophyta</taxon>
        <taxon>Tracheophyta</taxon>
        <taxon>Spermatophyta</taxon>
        <taxon>Magnoliopsida</taxon>
        <taxon>eudicotyledons</taxon>
        <taxon>Gunneridae</taxon>
        <taxon>Pentapetalae</taxon>
        <taxon>asterids</taxon>
        <taxon>lamiids</taxon>
        <taxon>Lamiales</taxon>
        <taxon>Orobanchaceae</taxon>
        <taxon>Orobanchaceae incertae sedis</taxon>
        <taxon>Phtheirospermum</taxon>
    </lineage>
</organism>
<evidence type="ECO:0000313" key="2">
    <source>
        <dbReference type="Proteomes" id="UP000653305"/>
    </source>
</evidence>
<name>A0A830BPV5_9LAMI</name>
<protein>
    <submittedName>
        <fullName evidence="1">Mitochondrial import receptor subunit tom9-2</fullName>
    </submittedName>
</protein>
<dbReference type="EMBL" id="BMAC01000115">
    <property type="protein sequence ID" value="GFP85855.1"/>
    <property type="molecule type" value="Genomic_DNA"/>
</dbReference>
<reference evidence="1" key="1">
    <citation type="submission" date="2020-07" db="EMBL/GenBank/DDBJ databases">
        <title>Ethylene signaling mediates host invasion by parasitic plants.</title>
        <authorList>
            <person name="Yoshida S."/>
        </authorList>
    </citation>
    <scope>NUCLEOTIDE SEQUENCE</scope>
    <source>
        <strain evidence="1">Okayama</strain>
    </source>
</reference>
<evidence type="ECO:0000313" key="1">
    <source>
        <dbReference type="EMBL" id="GFP85855.1"/>
    </source>
</evidence>
<dbReference type="Proteomes" id="UP000653305">
    <property type="component" value="Unassembled WGS sequence"/>
</dbReference>
<proteinExistence type="predicted"/>
<gene>
    <name evidence="1" type="ORF">PHJA_000729300</name>
</gene>
<sequence>HRLLEQESRLLHHLCLKETPQEHHKSRLDLQNHLLVLVVLMIIEMDRNQQFNELELQQASLFVAPLSKYVP</sequence>
<keyword evidence="2" id="KW-1185">Reference proteome</keyword>
<comment type="caution">
    <text evidence="1">The sequence shown here is derived from an EMBL/GenBank/DDBJ whole genome shotgun (WGS) entry which is preliminary data.</text>
</comment>